<evidence type="ECO:0000313" key="2">
    <source>
        <dbReference type="Proteomes" id="UP001164539"/>
    </source>
</evidence>
<organism evidence="1 2">
    <name type="scientific">Melia azedarach</name>
    <name type="common">Chinaberry tree</name>
    <dbReference type="NCBI Taxonomy" id="155640"/>
    <lineage>
        <taxon>Eukaryota</taxon>
        <taxon>Viridiplantae</taxon>
        <taxon>Streptophyta</taxon>
        <taxon>Embryophyta</taxon>
        <taxon>Tracheophyta</taxon>
        <taxon>Spermatophyta</taxon>
        <taxon>Magnoliopsida</taxon>
        <taxon>eudicotyledons</taxon>
        <taxon>Gunneridae</taxon>
        <taxon>Pentapetalae</taxon>
        <taxon>rosids</taxon>
        <taxon>malvids</taxon>
        <taxon>Sapindales</taxon>
        <taxon>Meliaceae</taxon>
        <taxon>Melia</taxon>
    </lineage>
</organism>
<reference evidence="1 2" key="1">
    <citation type="journal article" date="2023" name="Science">
        <title>Complex scaffold remodeling in plant triterpene biosynthesis.</title>
        <authorList>
            <person name="De La Pena R."/>
            <person name="Hodgson H."/>
            <person name="Liu J.C."/>
            <person name="Stephenson M.J."/>
            <person name="Martin A.C."/>
            <person name="Owen C."/>
            <person name="Harkess A."/>
            <person name="Leebens-Mack J."/>
            <person name="Jimenez L.E."/>
            <person name="Osbourn A."/>
            <person name="Sattely E.S."/>
        </authorList>
    </citation>
    <scope>NUCLEOTIDE SEQUENCE [LARGE SCALE GENOMIC DNA]</scope>
    <source>
        <strain evidence="2">cv. JPN11</strain>
        <tissue evidence="1">Leaf</tissue>
    </source>
</reference>
<accession>A0ACC1X695</accession>
<protein>
    <submittedName>
        <fullName evidence="1">E3 ubiquitin-protein ligase</fullName>
    </submittedName>
</protein>
<keyword evidence="2" id="KW-1185">Reference proteome</keyword>
<sequence>MVRGRRGKLGRDEAAGPSRRSIPPTRRRVRQRRPNPGHAEEEDSSEEPQEDEGEDSNESQEDKQEDEEDREERQEDEDDGQESQEDDKEEEGGETQEHRRQDDSGECQEDKDEEDNKESQEDDDESRADNGGKRKRSETVESLQRNEQISMTVNDSQVFYCPICSELLKIPVHQCENGHTTCSSCSTKLKNKCPTCHLAFSSRNSAIERLLESSTVSCKNSKYGCEDTMNFSEKCDHERSCCYEPCSCPFSDCNCIGSLSGLCQHLRDEHKNSATQFQFDISLRLTFNADEKYLVLQERTHGILFILNITRTDDGNKVSLNCIAPSSIHLCIHYQIRTSDLNMRSRSVTFKSSMLGRNERPADADLHFVLVPSFFFYKGQFELEIFMWKPSESLKVYI</sequence>
<comment type="caution">
    <text evidence="1">The sequence shown here is derived from an EMBL/GenBank/DDBJ whole genome shotgun (WGS) entry which is preliminary data.</text>
</comment>
<proteinExistence type="predicted"/>
<evidence type="ECO:0000313" key="1">
    <source>
        <dbReference type="EMBL" id="KAJ4706975.1"/>
    </source>
</evidence>
<dbReference type="EMBL" id="CM051404">
    <property type="protein sequence ID" value="KAJ4706975.1"/>
    <property type="molecule type" value="Genomic_DNA"/>
</dbReference>
<name>A0ACC1X695_MELAZ</name>
<dbReference type="Proteomes" id="UP001164539">
    <property type="component" value="Chromosome 11"/>
</dbReference>
<gene>
    <name evidence="1" type="ORF">OWV82_020556</name>
</gene>